<reference evidence="1" key="1">
    <citation type="submission" date="2023-03" db="EMBL/GenBank/DDBJ databases">
        <title>Massive genome expansion in bonnet fungi (Mycena s.s.) driven by repeated elements and novel gene families across ecological guilds.</title>
        <authorList>
            <consortium name="Lawrence Berkeley National Laboratory"/>
            <person name="Harder C.B."/>
            <person name="Miyauchi S."/>
            <person name="Viragh M."/>
            <person name="Kuo A."/>
            <person name="Thoen E."/>
            <person name="Andreopoulos B."/>
            <person name="Lu D."/>
            <person name="Skrede I."/>
            <person name="Drula E."/>
            <person name="Henrissat B."/>
            <person name="Morin E."/>
            <person name="Kohler A."/>
            <person name="Barry K."/>
            <person name="LaButti K."/>
            <person name="Morin E."/>
            <person name="Salamov A."/>
            <person name="Lipzen A."/>
            <person name="Mereny Z."/>
            <person name="Hegedus B."/>
            <person name="Baldrian P."/>
            <person name="Stursova M."/>
            <person name="Weitz H."/>
            <person name="Taylor A."/>
            <person name="Grigoriev I.V."/>
            <person name="Nagy L.G."/>
            <person name="Martin F."/>
            <person name="Kauserud H."/>
        </authorList>
    </citation>
    <scope>NUCLEOTIDE SEQUENCE</scope>
    <source>
        <strain evidence="1">CBHHK182m</strain>
    </source>
</reference>
<gene>
    <name evidence="1" type="ORF">B0H16DRAFT_1685348</name>
</gene>
<accession>A0AAD7NRV9</accession>
<comment type="caution">
    <text evidence="1">The sequence shown here is derived from an EMBL/GenBank/DDBJ whole genome shotgun (WGS) entry which is preliminary data.</text>
</comment>
<keyword evidence="2" id="KW-1185">Reference proteome</keyword>
<name>A0AAD7NRV9_9AGAR</name>
<dbReference type="EMBL" id="JARKIB010000014">
    <property type="protein sequence ID" value="KAJ7772294.1"/>
    <property type="molecule type" value="Genomic_DNA"/>
</dbReference>
<organism evidence="1 2">
    <name type="scientific">Mycena metata</name>
    <dbReference type="NCBI Taxonomy" id="1033252"/>
    <lineage>
        <taxon>Eukaryota</taxon>
        <taxon>Fungi</taxon>
        <taxon>Dikarya</taxon>
        <taxon>Basidiomycota</taxon>
        <taxon>Agaricomycotina</taxon>
        <taxon>Agaricomycetes</taxon>
        <taxon>Agaricomycetidae</taxon>
        <taxon>Agaricales</taxon>
        <taxon>Marasmiineae</taxon>
        <taxon>Mycenaceae</taxon>
        <taxon>Mycena</taxon>
    </lineage>
</organism>
<protein>
    <submittedName>
        <fullName evidence="1">Uncharacterized protein</fullName>
    </submittedName>
</protein>
<dbReference type="AlphaFoldDB" id="A0AAD7NRV9"/>
<proteinExistence type="predicted"/>
<sequence>MVNVNITALAAAASTFSIVDFQNRAVFDSLQLSQNNNPLIANAAGTSQWSFVISSTVGVFTLQTTDAPTLSMSYPLAPNPGLTFSGTVLNASPLPLNVLSVNPALNTVQIVSLPGNGFEQGARALTSWMGQVGSTTNPDALSKSLLSFHRELYNIWDGPLGAFPPFGISVHISRYINRNASKDGGPLCPRLGIRGRNEEEEETASYGDPDRLPGVVDTRSGRNMFATLSGSLCAFKRISHISISVVSDADFRGRRFWKQTVIVGVDNALQLSEENPQVRRRINQGVKISAPNPSDRPNCGVDPEVDFARGQIAVGKERWATD</sequence>
<dbReference type="Proteomes" id="UP001215598">
    <property type="component" value="Unassembled WGS sequence"/>
</dbReference>
<evidence type="ECO:0000313" key="2">
    <source>
        <dbReference type="Proteomes" id="UP001215598"/>
    </source>
</evidence>
<evidence type="ECO:0000313" key="1">
    <source>
        <dbReference type="EMBL" id="KAJ7772294.1"/>
    </source>
</evidence>